<evidence type="ECO:0000313" key="5">
    <source>
        <dbReference type="EMBL" id="ETX05600.1"/>
    </source>
</evidence>
<dbReference type="Pfam" id="PF00582">
    <property type="entry name" value="Usp"/>
    <property type="match status" value="1"/>
</dbReference>
<dbReference type="Proteomes" id="UP000019140">
    <property type="component" value="Unassembled WGS sequence"/>
</dbReference>
<dbReference type="CDD" id="cd00293">
    <property type="entry name" value="USP-like"/>
    <property type="match status" value="1"/>
</dbReference>
<dbReference type="Gene3D" id="3.40.50.620">
    <property type="entry name" value="HUPs"/>
    <property type="match status" value="1"/>
</dbReference>
<feature type="domain" description="UspA" evidence="4">
    <location>
        <begin position="1"/>
        <end position="142"/>
    </location>
</feature>
<dbReference type="PIRSF" id="PIRSF006276">
    <property type="entry name" value="UspA"/>
    <property type="match status" value="1"/>
</dbReference>
<evidence type="ECO:0000256" key="3">
    <source>
        <dbReference type="SAM" id="MobiDB-lite"/>
    </source>
</evidence>
<dbReference type="InterPro" id="IPR006016">
    <property type="entry name" value="UspA"/>
</dbReference>
<evidence type="ECO:0000256" key="2">
    <source>
        <dbReference type="PIRNR" id="PIRNR006276"/>
    </source>
</evidence>
<protein>
    <recommendedName>
        <fullName evidence="2">Universal stress protein</fullName>
    </recommendedName>
</protein>
<evidence type="ECO:0000256" key="1">
    <source>
        <dbReference type="ARBA" id="ARBA00008791"/>
    </source>
</evidence>
<proteinExistence type="inferred from homology"/>
<comment type="subcellular location">
    <subcellularLocation>
        <location evidence="2">Cytoplasm</location>
    </subcellularLocation>
</comment>
<dbReference type="InterPro" id="IPR006015">
    <property type="entry name" value="Universal_stress_UspA"/>
</dbReference>
<dbReference type="InterPro" id="IPR014729">
    <property type="entry name" value="Rossmann-like_a/b/a_fold"/>
</dbReference>
<dbReference type="PANTHER" id="PTHR46268">
    <property type="entry name" value="STRESS RESPONSE PROTEIN NHAX"/>
    <property type="match status" value="1"/>
</dbReference>
<dbReference type="EMBL" id="AZHX01000917">
    <property type="protein sequence ID" value="ETX05600.1"/>
    <property type="molecule type" value="Genomic_DNA"/>
</dbReference>
<organism evidence="5 6">
    <name type="scientific">Candidatus Entotheonella gemina</name>
    <dbReference type="NCBI Taxonomy" id="1429439"/>
    <lineage>
        <taxon>Bacteria</taxon>
        <taxon>Pseudomonadati</taxon>
        <taxon>Nitrospinota/Tectimicrobiota group</taxon>
        <taxon>Candidatus Tectimicrobiota</taxon>
        <taxon>Candidatus Entotheonellia</taxon>
        <taxon>Candidatus Entotheonellales</taxon>
        <taxon>Candidatus Entotheonellaceae</taxon>
        <taxon>Candidatus Entotheonella</taxon>
    </lineage>
</organism>
<feature type="region of interest" description="Disordered" evidence="3">
    <location>
        <begin position="41"/>
        <end position="61"/>
    </location>
</feature>
<accession>W4M5V9</accession>
<dbReference type="PRINTS" id="PR01438">
    <property type="entry name" value="UNVRSLSTRESS"/>
</dbReference>
<gene>
    <name evidence="5" type="ORF">ETSY2_22020</name>
</gene>
<dbReference type="GO" id="GO:0005737">
    <property type="term" value="C:cytoplasm"/>
    <property type="evidence" value="ECO:0007669"/>
    <property type="project" value="UniProtKB-SubCell"/>
</dbReference>
<evidence type="ECO:0000313" key="6">
    <source>
        <dbReference type="Proteomes" id="UP000019140"/>
    </source>
</evidence>
<comment type="caution">
    <text evidence="5">The sequence shown here is derived from an EMBL/GenBank/DDBJ whole genome shotgun (WGS) entry which is preliminary data.</text>
</comment>
<evidence type="ECO:0000259" key="4">
    <source>
        <dbReference type="Pfam" id="PF00582"/>
    </source>
</evidence>
<dbReference type="HOGENOM" id="CLU_049301_11_1_7"/>
<dbReference type="AlphaFoldDB" id="W4M5V9"/>
<keyword evidence="2" id="KW-0963">Cytoplasm</keyword>
<dbReference type="PANTHER" id="PTHR46268:SF6">
    <property type="entry name" value="UNIVERSAL STRESS PROTEIN UP12"/>
    <property type="match status" value="1"/>
</dbReference>
<sequence length="145" mass="15831">MFEKIMVATGGSPWSNNAVGTATRLAADINRELHIAHVLEDDPQYGQPDLDPSEPQVKEQMEETGRSILQQATERAEQAGVTYTTHMVWGSIPEQLVHIAQTEGCDLIVMGTRHLTGDKRLMTGRICNAVLATSPCPVLVVPLVQ</sequence>
<comment type="similarity">
    <text evidence="1 2">Belongs to the universal stress protein A family.</text>
</comment>
<reference evidence="5 6" key="1">
    <citation type="journal article" date="2014" name="Nature">
        <title>An environmental bacterial taxon with a large and distinct metabolic repertoire.</title>
        <authorList>
            <person name="Wilson M.C."/>
            <person name="Mori T."/>
            <person name="Ruckert C."/>
            <person name="Uria A.R."/>
            <person name="Helf M.J."/>
            <person name="Takada K."/>
            <person name="Gernert C."/>
            <person name="Steffens U.A."/>
            <person name="Heycke N."/>
            <person name="Schmitt S."/>
            <person name="Rinke C."/>
            <person name="Helfrich E.J."/>
            <person name="Brachmann A.O."/>
            <person name="Gurgui C."/>
            <person name="Wakimoto T."/>
            <person name="Kracht M."/>
            <person name="Crusemann M."/>
            <person name="Hentschel U."/>
            <person name="Abe I."/>
            <person name="Matsunaga S."/>
            <person name="Kalinowski J."/>
            <person name="Takeyama H."/>
            <person name="Piel J."/>
        </authorList>
    </citation>
    <scope>NUCLEOTIDE SEQUENCE [LARGE SCALE GENOMIC DNA]</scope>
    <source>
        <strain evidence="6">TSY2</strain>
    </source>
</reference>
<name>W4M5V9_9BACT</name>
<dbReference type="SUPFAM" id="SSF52402">
    <property type="entry name" value="Adenine nucleotide alpha hydrolases-like"/>
    <property type="match status" value="1"/>
</dbReference>
<keyword evidence="6" id="KW-1185">Reference proteome</keyword>